<comment type="subcellular location">
    <subcellularLocation>
        <location evidence="1">Endomembrane system</location>
        <topology evidence="1">Multi-pass membrane protein</topology>
    </subcellularLocation>
</comment>
<evidence type="ECO:0000256" key="2">
    <source>
        <dbReference type="ARBA" id="ARBA00022692"/>
    </source>
</evidence>
<evidence type="ECO:0000313" key="10">
    <source>
        <dbReference type="Proteomes" id="UP000006327"/>
    </source>
</evidence>
<comment type="caution">
    <text evidence="9">The sequence shown here is derived from an EMBL/GenBank/DDBJ whole genome shotgun (WGS) entry which is preliminary data.</text>
</comment>
<dbReference type="InterPro" id="IPR051689">
    <property type="entry name" value="Sterol_desaturase/TMEM195"/>
</dbReference>
<dbReference type="OrthoDB" id="9770329at2"/>
<evidence type="ECO:0000256" key="7">
    <source>
        <dbReference type="SAM" id="Phobius"/>
    </source>
</evidence>
<dbReference type="Proteomes" id="UP000006327">
    <property type="component" value="Unassembled WGS sequence"/>
</dbReference>
<feature type="transmembrane region" description="Helical" evidence="7">
    <location>
        <begin position="75"/>
        <end position="94"/>
    </location>
</feature>
<dbReference type="GO" id="GO:0005506">
    <property type="term" value="F:iron ion binding"/>
    <property type="evidence" value="ECO:0007669"/>
    <property type="project" value="InterPro"/>
</dbReference>
<dbReference type="GO" id="GO:0006643">
    <property type="term" value="P:membrane lipid metabolic process"/>
    <property type="evidence" value="ECO:0007669"/>
    <property type="project" value="TreeGrafter"/>
</dbReference>
<dbReference type="EC" id="1.14.16.5" evidence="9"/>
<evidence type="ECO:0000313" key="9">
    <source>
        <dbReference type="EMBL" id="GAC17682.1"/>
    </source>
</evidence>
<feature type="transmembrane region" description="Helical" evidence="7">
    <location>
        <begin position="326"/>
        <end position="347"/>
    </location>
</feature>
<accession>K6YHN0</accession>
<dbReference type="AlphaFoldDB" id="K6YHN0"/>
<feature type="transmembrane region" description="Helical" evidence="7">
    <location>
        <begin position="131"/>
        <end position="151"/>
    </location>
</feature>
<dbReference type="Pfam" id="PF04116">
    <property type="entry name" value="FA_hydroxylase"/>
    <property type="match status" value="1"/>
</dbReference>
<organism evidence="9 10">
    <name type="scientific">Paraglaciecola arctica BSs20135</name>
    <dbReference type="NCBI Taxonomy" id="493475"/>
    <lineage>
        <taxon>Bacteria</taxon>
        <taxon>Pseudomonadati</taxon>
        <taxon>Pseudomonadota</taxon>
        <taxon>Gammaproteobacteria</taxon>
        <taxon>Alteromonadales</taxon>
        <taxon>Alteromonadaceae</taxon>
        <taxon>Paraglaciecola</taxon>
    </lineage>
</organism>
<keyword evidence="3 7" id="KW-1133">Transmembrane helix</keyword>
<keyword evidence="6 7" id="KW-0472">Membrane</keyword>
<evidence type="ECO:0000256" key="4">
    <source>
        <dbReference type="ARBA" id="ARBA00023002"/>
    </source>
</evidence>
<keyword evidence="10" id="KW-1185">Reference proteome</keyword>
<feature type="transmembrane region" description="Helical" evidence="7">
    <location>
        <begin position="302"/>
        <end position="320"/>
    </location>
</feature>
<dbReference type="PANTHER" id="PTHR21624">
    <property type="entry name" value="STEROL DESATURASE-RELATED PROTEIN"/>
    <property type="match status" value="1"/>
</dbReference>
<evidence type="ECO:0000256" key="3">
    <source>
        <dbReference type="ARBA" id="ARBA00022989"/>
    </source>
</evidence>
<dbReference type="STRING" id="493475.GARC_0701"/>
<keyword evidence="2 7" id="KW-0812">Transmembrane</keyword>
<dbReference type="GO" id="GO:0050479">
    <property type="term" value="F:glyceryl-ether monooxygenase activity"/>
    <property type="evidence" value="ECO:0007669"/>
    <property type="project" value="UniProtKB-EC"/>
</dbReference>
<feature type="domain" description="Fatty acid hydroxylase" evidence="8">
    <location>
        <begin position="80"/>
        <end position="213"/>
    </location>
</feature>
<keyword evidence="5" id="KW-0443">Lipid metabolism</keyword>
<evidence type="ECO:0000259" key="8">
    <source>
        <dbReference type="Pfam" id="PF04116"/>
    </source>
</evidence>
<sequence>MNIISYATPFFLLAILLELAWGWFRKNNTYRLNDSVNSLSLGMLRTLSKIMFIGIGAVVFAKVENQWAIFSFDKSLVLHWIAAILIYDFCYYWFHRISHERQFFWGSHVVHHQSEDYNLSTALRQTGTGLFATWIFFVPCFLLGIPLYMFITISTGHLVYQFWIHTQHIPKLGFLEWFLVTPSNHRVHHAQNARYIDKNYGGLLIIWDRMFGTFAEEDESEEIIYGLRTALNSWNPLWANVHVFVGMFRDAWRAESYRDKWAMLFSRTGWRPSDVALKYPIEKTDLTNFHKYNPTLSSKAKVMVFLYYMMMLGFFMWFMANVGSMSYMYQVGGALIMTLFALILGVVMNNRKSSKVFLKKGNTG</sequence>
<evidence type="ECO:0000256" key="1">
    <source>
        <dbReference type="ARBA" id="ARBA00004127"/>
    </source>
</evidence>
<evidence type="ECO:0000256" key="5">
    <source>
        <dbReference type="ARBA" id="ARBA00023098"/>
    </source>
</evidence>
<name>K6YHN0_9ALTE</name>
<evidence type="ECO:0000256" key="6">
    <source>
        <dbReference type="ARBA" id="ARBA00023136"/>
    </source>
</evidence>
<keyword evidence="4 9" id="KW-0560">Oxidoreductase</keyword>
<protein>
    <submittedName>
        <fullName evidence="9">Alkylglycerol monooxygenase</fullName>
        <ecNumber evidence="9">1.14.16.5</ecNumber>
    </submittedName>
</protein>
<dbReference type="GO" id="GO:0016020">
    <property type="term" value="C:membrane"/>
    <property type="evidence" value="ECO:0007669"/>
    <property type="project" value="GOC"/>
</dbReference>
<dbReference type="GO" id="GO:0008610">
    <property type="term" value="P:lipid biosynthetic process"/>
    <property type="evidence" value="ECO:0007669"/>
    <property type="project" value="InterPro"/>
</dbReference>
<gene>
    <name evidence="9" type="ORF">GARC_0701</name>
</gene>
<dbReference type="PANTHER" id="PTHR21624:SF1">
    <property type="entry name" value="ALKYLGLYCEROL MONOOXYGENASE"/>
    <property type="match status" value="1"/>
</dbReference>
<proteinExistence type="predicted"/>
<dbReference type="eggNOG" id="COG3000">
    <property type="taxonomic scope" value="Bacteria"/>
</dbReference>
<dbReference type="RefSeq" id="WP_007616711.1">
    <property type="nucleotide sequence ID" value="NZ_BAEO01000009.1"/>
</dbReference>
<dbReference type="EMBL" id="BAEO01000009">
    <property type="protein sequence ID" value="GAC17682.1"/>
    <property type="molecule type" value="Genomic_DNA"/>
</dbReference>
<dbReference type="GO" id="GO:0012505">
    <property type="term" value="C:endomembrane system"/>
    <property type="evidence" value="ECO:0007669"/>
    <property type="project" value="UniProtKB-SubCell"/>
</dbReference>
<dbReference type="InterPro" id="IPR006694">
    <property type="entry name" value="Fatty_acid_hydroxylase"/>
</dbReference>
<reference evidence="9 10" key="1">
    <citation type="journal article" date="2017" name="Antonie Van Leeuwenhoek">
        <title>Rhizobium rhizosphaerae sp. nov., a novel species isolated from rice rhizosphere.</title>
        <authorList>
            <person name="Zhao J.J."/>
            <person name="Zhang J."/>
            <person name="Zhang R.J."/>
            <person name="Zhang C.W."/>
            <person name="Yin H.Q."/>
            <person name="Zhang X.X."/>
        </authorList>
    </citation>
    <scope>NUCLEOTIDE SEQUENCE [LARGE SCALE GENOMIC DNA]</scope>
    <source>
        <strain evidence="9 10">BSs20135</strain>
    </source>
</reference>
<feature type="transmembrane region" description="Helical" evidence="7">
    <location>
        <begin position="46"/>
        <end position="63"/>
    </location>
</feature>
<keyword evidence="9" id="KW-0503">Monooxygenase</keyword>